<dbReference type="InterPro" id="IPR003108">
    <property type="entry name" value="GAR_dom"/>
</dbReference>
<dbReference type="InterPro" id="IPR036534">
    <property type="entry name" value="GAR_dom_sf"/>
</dbReference>
<evidence type="ECO:0000259" key="6">
    <source>
        <dbReference type="PROSITE" id="PS51460"/>
    </source>
</evidence>
<name>A0A8E0RN76_9TREM</name>
<keyword evidence="5" id="KW-0732">Signal</keyword>
<feature type="compositionally biased region" description="Polar residues" evidence="4">
    <location>
        <begin position="158"/>
        <end position="171"/>
    </location>
</feature>
<dbReference type="GO" id="GO:0051015">
    <property type="term" value="F:actin filament binding"/>
    <property type="evidence" value="ECO:0007669"/>
    <property type="project" value="TreeGrafter"/>
</dbReference>
<feature type="compositionally biased region" description="Polar residues" evidence="4">
    <location>
        <begin position="182"/>
        <end position="191"/>
    </location>
</feature>
<organism evidence="7 8">
    <name type="scientific">Fasciolopsis buskii</name>
    <dbReference type="NCBI Taxonomy" id="27845"/>
    <lineage>
        <taxon>Eukaryota</taxon>
        <taxon>Metazoa</taxon>
        <taxon>Spiralia</taxon>
        <taxon>Lophotrochozoa</taxon>
        <taxon>Platyhelminthes</taxon>
        <taxon>Trematoda</taxon>
        <taxon>Digenea</taxon>
        <taxon>Plagiorchiida</taxon>
        <taxon>Echinostomata</taxon>
        <taxon>Echinostomatoidea</taxon>
        <taxon>Fasciolidae</taxon>
        <taxon>Fasciolopsis</taxon>
    </lineage>
</organism>
<dbReference type="OrthoDB" id="2250192at2759"/>
<feature type="region of interest" description="Disordered" evidence="4">
    <location>
        <begin position="150"/>
        <end position="248"/>
    </location>
</feature>
<reference evidence="7" key="1">
    <citation type="submission" date="2019-05" db="EMBL/GenBank/DDBJ databases">
        <title>Annotation for the trematode Fasciolopsis buski.</title>
        <authorList>
            <person name="Choi Y.-J."/>
        </authorList>
    </citation>
    <scope>NUCLEOTIDE SEQUENCE</scope>
    <source>
        <strain evidence="7">HT</strain>
        <tissue evidence="7">Whole worm</tissue>
    </source>
</reference>
<feature type="compositionally biased region" description="Polar residues" evidence="4">
    <location>
        <begin position="224"/>
        <end position="237"/>
    </location>
</feature>
<evidence type="ECO:0000256" key="1">
    <source>
        <dbReference type="ARBA" id="ARBA00004245"/>
    </source>
</evidence>
<evidence type="ECO:0000256" key="2">
    <source>
        <dbReference type="ARBA" id="ARBA00022490"/>
    </source>
</evidence>
<evidence type="ECO:0000256" key="5">
    <source>
        <dbReference type="SAM" id="SignalP"/>
    </source>
</evidence>
<proteinExistence type="predicted"/>
<evidence type="ECO:0000313" key="8">
    <source>
        <dbReference type="Proteomes" id="UP000728185"/>
    </source>
</evidence>
<comment type="subcellular location">
    <subcellularLocation>
        <location evidence="1">Cytoplasm</location>
        <location evidence="1">Cytoskeleton</location>
    </subcellularLocation>
</comment>
<dbReference type="PANTHER" id="PTHR46756">
    <property type="entry name" value="TRANSGELIN"/>
    <property type="match status" value="1"/>
</dbReference>
<feature type="region of interest" description="Disordered" evidence="4">
    <location>
        <begin position="485"/>
        <end position="650"/>
    </location>
</feature>
<feature type="signal peptide" evidence="5">
    <location>
        <begin position="1"/>
        <end position="16"/>
    </location>
</feature>
<feature type="compositionally biased region" description="Low complexity" evidence="4">
    <location>
        <begin position="599"/>
        <end position="641"/>
    </location>
</feature>
<feature type="compositionally biased region" description="Low complexity" evidence="4">
    <location>
        <begin position="192"/>
        <end position="217"/>
    </location>
</feature>
<dbReference type="PROSITE" id="PS51460">
    <property type="entry name" value="GAR"/>
    <property type="match status" value="1"/>
</dbReference>
<dbReference type="GO" id="GO:0005884">
    <property type="term" value="C:actin filament"/>
    <property type="evidence" value="ECO:0007669"/>
    <property type="project" value="TreeGrafter"/>
</dbReference>
<dbReference type="GO" id="GO:0008093">
    <property type="term" value="F:cytoskeletal anchor activity"/>
    <property type="evidence" value="ECO:0007669"/>
    <property type="project" value="TreeGrafter"/>
</dbReference>
<dbReference type="Gene3D" id="3.30.920.20">
    <property type="entry name" value="Gas2-like domain"/>
    <property type="match status" value="1"/>
</dbReference>
<keyword evidence="2" id="KW-0963">Cytoplasm</keyword>
<dbReference type="GO" id="GO:0008017">
    <property type="term" value="F:microtubule binding"/>
    <property type="evidence" value="ECO:0007669"/>
    <property type="project" value="InterPro"/>
</dbReference>
<feature type="chain" id="PRO_5034850076" evidence="5">
    <location>
        <begin position="17"/>
        <end position="650"/>
    </location>
</feature>
<dbReference type="Pfam" id="PF02187">
    <property type="entry name" value="GAS2"/>
    <property type="match status" value="1"/>
</dbReference>
<feature type="compositionally biased region" description="Low complexity" evidence="4">
    <location>
        <begin position="550"/>
        <end position="564"/>
    </location>
</feature>
<evidence type="ECO:0000256" key="4">
    <source>
        <dbReference type="SAM" id="MobiDB-lite"/>
    </source>
</evidence>
<dbReference type="GO" id="GO:0051764">
    <property type="term" value="P:actin crosslink formation"/>
    <property type="evidence" value="ECO:0007669"/>
    <property type="project" value="TreeGrafter"/>
</dbReference>
<evidence type="ECO:0000256" key="3">
    <source>
        <dbReference type="ARBA" id="ARBA00023212"/>
    </source>
</evidence>
<dbReference type="PANTHER" id="PTHR46756:SF18">
    <property type="entry name" value="GAS2-LIKE PROTEIN PICKLED EGGS"/>
    <property type="match status" value="1"/>
</dbReference>
<evidence type="ECO:0000313" key="7">
    <source>
        <dbReference type="EMBL" id="KAA0188472.1"/>
    </source>
</evidence>
<dbReference type="AlphaFoldDB" id="A0A8E0RN76"/>
<feature type="domain" description="GAR" evidence="6">
    <location>
        <begin position="408"/>
        <end position="482"/>
    </location>
</feature>
<comment type="caution">
    <text evidence="7">The sequence shown here is derived from an EMBL/GenBank/DDBJ whole genome shotgun (WGS) entry which is preliminary data.</text>
</comment>
<keyword evidence="3" id="KW-0206">Cytoskeleton</keyword>
<protein>
    <submittedName>
        <fullName evidence="7">GAS2 protein 3</fullName>
    </submittedName>
</protein>
<dbReference type="SUPFAM" id="SSF143575">
    <property type="entry name" value="GAS2 domain-like"/>
    <property type="match status" value="1"/>
</dbReference>
<sequence>MWLLTVFVLRFSFGNALHAICIHLSIVHRTEEKNVLLTLMELARIAGRFGLNDLPELVRMEREIDFLEAKRAQTSVDVALNPTGVESATTNCCDAANRPAEVAIVHVKLRKQSTDLEATSDSDQNKVSASGDIVSTRTTVRIGGKTRVVNIKRDCEPHSQTTNVNKPSRSDISIGIDPQVDGDNSPTQFHRSSGLDSSFSSSFTSPNSSTSTSASTNTDDKQNRSVGTSSDNGSRSQPHSETHPADPFVAEQHPFPLQYNPLTSTRLGKRAIPMRDVTNEISPFSSSVTVPIISPFKIPRTIHANISGPISSPIAGDITLSSDSGLYHSLSSRKALMKTPVTVLRNMRIELPELVENLEPLDYDEVLEGTVCVTPLTKNVAKISGDNAFLLDSNLSSPCWKSDESLVNEQFPVSISPLKQVERKVAQCTCCTRLHLQYLEEGRYRLGTRVYYFRRFRNHVMVRVGGGWLTLDAFLERHDPCRRGKSAADSHQLLPPGIARSTVASPEPSPEKLVSQVPSIKPPMPMGGSMVDLRRRWSKRSTSSNESVGSQTSVRSTTLSVSSVKTERGVSNRARRTRSPNPCNPGKRETVQNKPTKISVRTRPSTPVSRTTNGGVRSRETSGGTRRTTPSPQTRSSRPSSNDAKPARWR</sequence>
<dbReference type="Proteomes" id="UP000728185">
    <property type="component" value="Unassembled WGS sequence"/>
</dbReference>
<keyword evidence="8" id="KW-1185">Reference proteome</keyword>
<gene>
    <name evidence="7" type="ORF">FBUS_01766</name>
</gene>
<dbReference type="SMART" id="SM00243">
    <property type="entry name" value="GAS2"/>
    <property type="match status" value="1"/>
</dbReference>
<dbReference type="EMBL" id="LUCM01008400">
    <property type="protein sequence ID" value="KAA0188472.1"/>
    <property type="molecule type" value="Genomic_DNA"/>
</dbReference>
<accession>A0A8E0RN76</accession>
<feature type="compositionally biased region" description="Polar residues" evidence="4">
    <location>
        <begin position="540"/>
        <end position="549"/>
    </location>
</feature>